<keyword evidence="12" id="KW-1185">Reference proteome</keyword>
<protein>
    <recommendedName>
        <fullName evidence="3 10">Phosphoenolpyruvate carboxykinase (ATP)</fullName>
        <shortName evidence="10">PCK</shortName>
        <shortName evidence="10">PEP carboxykinase</shortName>
        <shortName evidence="10">PEPCK</shortName>
        <ecNumber evidence="3 10">4.1.1.49</ecNumber>
    </recommendedName>
</protein>
<dbReference type="InterPro" id="IPR013035">
    <property type="entry name" value="PEP_carboxykinase_C"/>
</dbReference>
<keyword evidence="6 10" id="KW-0210">Decarboxylase</keyword>
<feature type="binding site" evidence="10">
    <location>
        <position position="208"/>
    </location>
    <ligand>
        <name>ATP</name>
        <dbReference type="ChEBI" id="CHEBI:30616"/>
    </ligand>
</feature>
<name>A0ABY7WKQ7_9SPHI</name>
<keyword evidence="4 10" id="KW-0312">Gluconeogenesis</keyword>
<dbReference type="InterPro" id="IPR015994">
    <property type="entry name" value="PEPCK_ATP_CS"/>
</dbReference>
<dbReference type="Gene3D" id="3.40.449.10">
    <property type="entry name" value="Phosphoenolpyruvate Carboxykinase, domain 1"/>
    <property type="match status" value="1"/>
</dbReference>
<feature type="binding site" evidence="10">
    <location>
        <position position="328"/>
    </location>
    <ligand>
        <name>ATP</name>
        <dbReference type="ChEBI" id="CHEBI:30616"/>
    </ligand>
</feature>
<comment type="function">
    <text evidence="10">Involved in the gluconeogenesis. Catalyzes the conversion of oxaloacetate (OAA) to phosphoenolpyruvate (PEP) through direct phosphoryl transfer between the nucleoside triphosphate and OAA.</text>
</comment>
<keyword evidence="10" id="KW-0479">Metal-binding</keyword>
<dbReference type="PROSITE" id="PS00532">
    <property type="entry name" value="PEPCK_ATP"/>
    <property type="match status" value="1"/>
</dbReference>
<feature type="binding site" evidence="10">
    <location>
        <begin position="243"/>
        <end position="251"/>
    </location>
    <ligand>
        <name>ATP</name>
        <dbReference type="ChEBI" id="CHEBI:30616"/>
    </ligand>
</feature>
<dbReference type="EC" id="4.1.1.49" evidence="3 10"/>
<dbReference type="Gene3D" id="3.90.228.20">
    <property type="match status" value="1"/>
</dbReference>
<dbReference type="PANTHER" id="PTHR30031:SF0">
    <property type="entry name" value="PHOSPHOENOLPYRUVATE CARBOXYKINASE (ATP)"/>
    <property type="match status" value="1"/>
</dbReference>
<evidence type="ECO:0000256" key="2">
    <source>
        <dbReference type="ARBA" id="ARBA00006052"/>
    </source>
</evidence>
<evidence type="ECO:0000256" key="4">
    <source>
        <dbReference type="ARBA" id="ARBA00022432"/>
    </source>
</evidence>
<dbReference type="Proteomes" id="UP001221558">
    <property type="component" value="Chromosome"/>
</dbReference>
<evidence type="ECO:0000256" key="5">
    <source>
        <dbReference type="ARBA" id="ARBA00022741"/>
    </source>
</evidence>
<evidence type="ECO:0000256" key="6">
    <source>
        <dbReference type="ARBA" id="ARBA00022793"/>
    </source>
</evidence>
<evidence type="ECO:0000256" key="9">
    <source>
        <dbReference type="ARBA" id="ARBA00047371"/>
    </source>
</evidence>
<dbReference type="NCBIfam" id="NF006821">
    <property type="entry name" value="PRK09344.1-3"/>
    <property type="match status" value="1"/>
</dbReference>
<evidence type="ECO:0000256" key="10">
    <source>
        <dbReference type="HAMAP-Rule" id="MF_00453"/>
    </source>
</evidence>
<evidence type="ECO:0000256" key="1">
    <source>
        <dbReference type="ARBA" id="ARBA00004742"/>
    </source>
</evidence>
<comment type="pathway">
    <text evidence="1 10">Carbohydrate biosynthesis; gluconeogenesis.</text>
</comment>
<feature type="binding site" evidence="10">
    <location>
        <position position="264"/>
    </location>
    <ligand>
        <name>Mn(2+)</name>
        <dbReference type="ChEBI" id="CHEBI:29035"/>
    </ligand>
</feature>
<dbReference type="InterPro" id="IPR008210">
    <property type="entry name" value="PEP_carboxykinase_N"/>
</dbReference>
<dbReference type="NCBIfam" id="NF006820">
    <property type="entry name" value="PRK09344.1-2"/>
    <property type="match status" value="1"/>
</dbReference>
<feature type="binding site" evidence="10">
    <location>
        <position position="227"/>
    </location>
    <ligand>
        <name>Mn(2+)</name>
        <dbReference type="ChEBI" id="CHEBI:29035"/>
    </ligand>
</feature>
<dbReference type="PANTHER" id="PTHR30031">
    <property type="entry name" value="PHOSPHOENOLPYRUVATE CARBOXYKINASE ATP"/>
    <property type="match status" value="1"/>
</dbReference>
<organism evidence="11 12">
    <name type="scientific">Sphingobacterium oryzagri</name>
    <dbReference type="NCBI Taxonomy" id="3025669"/>
    <lineage>
        <taxon>Bacteria</taxon>
        <taxon>Pseudomonadati</taxon>
        <taxon>Bacteroidota</taxon>
        <taxon>Sphingobacteriia</taxon>
        <taxon>Sphingobacteriales</taxon>
        <taxon>Sphingobacteriaceae</taxon>
        <taxon>Sphingobacterium</taxon>
    </lineage>
</organism>
<feature type="binding site" evidence="10">
    <location>
        <position position="202"/>
    </location>
    <ligand>
        <name>substrate</name>
    </ligand>
</feature>
<dbReference type="NCBIfam" id="TIGR00224">
    <property type="entry name" value="pckA"/>
    <property type="match status" value="1"/>
</dbReference>
<dbReference type="Pfam" id="PF01293">
    <property type="entry name" value="PEPCK_ATP"/>
    <property type="match status" value="1"/>
</dbReference>
<keyword evidence="10" id="KW-0963">Cytoplasm</keyword>
<comment type="catalytic activity">
    <reaction evidence="9 10">
        <text>oxaloacetate + ATP = phosphoenolpyruvate + ADP + CO2</text>
        <dbReference type="Rhea" id="RHEA:18617"/>
        <dbReference type="ChEBI" id="CHEBI:16452"/>
        <dbReference type="ChEBI" id="CHEBI:16526"/>
        <dbReference type="ChEBI" id="CHEBI:30616"/>
        <dbReference type="ChEBI" id="CHEBI:58702"/>
        <dbReference type="ChEBI" id="CHEBI:456216"/>
        <dbReference type="EC" id="4.1.1.49"/>
    </reaction>
</comment>
<evidence type="ECO:0000256" key="8">
    <source>
        <dbReference type="ARBA" id="ARBA00023239"/>
    </source>
</evidence>
<dbReference type="SUPFAM" id="SSF68923">
    <property type="entry name" value="PEP carboxykinase N-terminal domain"/>
    <property type="match status" value="1"/>
</dbReference>
<feature type="binding site" evidence="10">
    <location>
        <position position="292"/>
    </location>
    <ligand>
        <name>ATP</name>
        <dbReference type="ChEBI" id="CHEBI:30616"/>
    </ligand>
</feature>
<dbReference type="InterPro" id="IPR001272">
    <property type="entry name" value="PEP_carboxykinase_ATP"/>
</dbReference>
<reference evidence="11 12" key="1">
    <citation type="submission" date="2023-02" db="EMBL/GenBank/DDBJ databases">
        <title>Genome sequence of Sphingobacterium sp. KACC 22765.</title>
        <authorList>
            <person name="Kim S."/>
            <person name="Heo J."/>
            <person name="Kwon S.-W."/>
        </authorList>
    </citation>
    <scope>NUCLEOTIDE SEQUENCE [LARGE SCALE GENOMIC DNA]</scope>
    <source>
        <strain evidence="11 12">KACC 22765</strain>
    </source>
</reference>
<dbReference type="RefSeq" id="WP_274267901.1">
    <property type="nucleotide sequence ID" value="NZ_CP117880.1"/>
</dbReference>
<feature type="binding site" evidence="10">
    <location>
        <position position="328"/>
    </location>
    <ligand>
        <name>substrate</name>
    </ligand>
</feature>
<keyword evidence="8 10" id="KW-0456">Lyase</keyword>
<feature type="binding site" evidence="10">
    <location>
        <position position="449"/>
    </location>
    <ligand>
        <name>ATP</name>
        <dbReference type="ChEBI" id="CHEBI:30616"/>
    </ligand>
</feature>
<dbReference type="CDD" id="cd00484">
    <property type="entry name" value="PEPCK_ATP"/>
    <property type="match status" value="1"/>
</dbReference>
<dbReference type="EMBL" id="CP117880">
    <property type="protein sequence ID" value="WDF69174.1"/>
    <property type="molecule type" value="Genomic_DNA"/>
</dbReference>
<proteinExistence type="inferred from homology"/>
<feature type="binding site" evidence="10">
    <location>
        <position position="208"/>
    </location>
    <ligand>
        <name>substrate</name>
    </ligand>
</feature>
<keyword evidence="7 10" id="KW-0067">ATP-binding</keyword>
<comment type="similarity">
    <text evidence="2 10">Belongs to the phosphoenolpyruvate carboxykinase (ATP) family.</text>
</comment>
<gene>
    <name evidence="10 11" type="primary">pckA</name>
    <name evidence="11" type="ORF">PQ465_02045</name>
</gene>
<dbReference type="NCBIfam" id="NF006819">
    <property type="entry name" value="PRK09344.1-1"/>
    <property type="match status" value="1"/>
</dbReference>
<feature type="binding site" evidence="10">
    <location>
        <begin position="443"/>
        <end position="444"/>
    </location>
    <ligand>
        <name>ATP</name>
        <dbReference type="ChEBI" id="CHEBI:30616"/>
    </ligand>
</feature>
<evidence type="ECO:0000256" key="3">
    <source>
        <dbReference type="ARBA" id="ARBA00012363"/>
    </source>
</evidence>
<dbReference type="GO" id="GO:0004612">
    <property type="term" value="F:phosphoenolpyruvate carboxykinase (ATP) activity"/>
    <property type="evidence" value="ECO:0007669"/>
    <property type="project" value="UniProtKB-EC"/>
</dbReference>
<dbReference type="PIRSF" id="PIRSF006294">
    <property type="entry name" value="PEP_crbxkin"/>
    <property type="match status" value="1"/>
</dbReference>
<comment type="subcellular location">
    <subcellularLocation>
        <location evidence="10">Cytoplasm</location>
    </subcellularLocation>
</comment>
<feature type="binding site" evidence="10">
    <location>
        <position position="63"/>
    </location>
    <ligand>
        <name>substrate</name>
    </ligand>
</feature>
<keyword evidence="5 10" id="KW-0547">Nucleotide-binding</keyword>
<feature type="binding site" evidence="10">
    <location>
        <position position="227"/>
    </location>
    <ligand>
        <name>ATP</name>
        <dbReference type="ChEBI" id="CHEBI:30616"/>
    </ligand>
</feature>
<sequence>MNHSTIIRQLEKVGISGSFELLHNPSYEELFNAEISSRNTGYEKGAVTALGAVAVKTGIFTGRSPKDRFIVKDALTEDTIHWDQHVNFPTSPAIFNHCKTLVTDQLSQAKCVYVVDAFCGANRDSRLKVRFIMEVAWQAHFVTNMFIRPSNYELANFGEADFVVINGSKVINPDWKAQGLHSENFVMFDLSQKMQIIGGTWYGGEMKKGIFSVMNYFLPLKGIASMHCSANVGEDGDVALFFGLSGTGKTTLSADPRRYLIGDDEHGWDDHGVFNFEGGCYAKVIDLAKEKEPDIYGAIKREALLENVAVNEYGEIDFADRSVTENTRVSYPIYAINKIVQPSKAGHAKKIIYLSADAFGVLPAVSILDNQQAQYHFLCGYTSKLAGTERGITTPQPSFSPAFGEAFLTLHPQIYAQILIDKMELHGAKAYLVNTGWNGTGERISLKETRAIIDAILDGSIDDAQQEKIPILNLSIPLELPAVSAKILDPRKTYADPIEWEKKANHLAARYIENFKQYSTDAGHKLLSAGPQCSETSCI</sequence>
<dbReference type="Gene3D" id="2.170.8.10">
    <property type="entry name" value="Phosphoenolpyruvate Carboxykinase, domain 2"/>
    <property type="match status" value="1"/>
</dbReference>
<dbReference type="HAMAP" id="MF_00453">
    <property type="entry name" value="PEPCK_ATP"/>
    <property type="match status" value="1"/>
</dbReference>
<evidence type="ECO:0000313" key="11">
    <source>
        <dbReference type="EMBL" id="WDF69174.1"/>
    </source>
</evidence>
<keyword evidence="10" id="KW-0464">Manganese</keyword>
<evidence type="ECO:0000313" key="12">
    <source>
        <dbReference type="Proteomes" id="UP001221558"/>
    </source>
</evidence>
<dbReference type="SUPFAM" id="SSF53795">
    <property type="entry name" value="PEP carboxykinase-like"/>
    <property type="match status" value="1"/>
</dbReference>
<evidence type="ECO:0000256" key="7">
    <source>
        <dbReference type="ARBA" id="ARBA00022840"/>
    </source>
</evidence>
<accession>A0ABY7WKQ7</accession>
<feature type="binding site" evidence="10">
    <location>
        <position position="208"/>
    </location>
    <ligand>
        <name>Mn(2+)</name>
        <dbReference type="ChEBI" id="CHEBI:29035"/>
    </ligand>
</feature>
<comment type="cofactor">
    <cofactor evidence="10">
        <name>Mn(2+)</name>
        <dbReference type="ChEBI" id="CHEBI:29035"/>
    </cofactor>
    <text evidence="10">Binds 1 Mn(2+) ion per subunit.</text>
</comment>